<dbReference type="Pfam" id="PF12680">
    <property type="entry name" value="SnoaL_2"/>
    <property type="match status" value="1"/>
</dbReference>
<feature type="domain" description="SnoaL-like" evidence="1">
    <location>
        <begin position="23"/>
        <end position="114"/>
    </location>
</feature>
<comment type="caution">
    <text evidence="2">The sequence shown here is derived from an EMBL/GenBank/DDBJ whole genome shotgun (WGS) entry which is preliminary data.</text>
</comment>
<evidence type="ECO:0000313" key="3">
    <source>
        <dbReference type="Proteomes" id="UP000192513"/>
    </source>
</evidence>
<gene>
    <name evidence="2" type="ORF">BST39_04435</name>
</gene>
<dbReference type="InterPro" id="IPR037401">
    <property type="entry name" value="SnoaL-like"/>
</dbReference>
<proteinExistence type="predicted"/>
<accession>A0A1X0IF01</accession>
<protein>
    <submittedName>
        <fullName evidence="2">Polyketide cyclase</fullName>
    </submittedName>
</protein>
<evidence type="ECO:0000313" key="2">
    <source>
        <dbReference type="EMBL" id="ORB45465.1"/>
    </source>
</evidence>
<dbReference type="SUPFAM" id="SSF54427">
    <property type="entry name" value="NTF2-like"/>
    <property type="match status" value="1"/>
</dbReference>
<organism evidence="2 3">
    <name type="scientific">Mycobacterium paraseoulense</name>
    <dbReference type="NCBI Taxonomy" id="590652"/>
    <lineage>
        <taxon>Bacteria</taxon>
        <taxon>Bacillati</taxon>
        <taxon>Actinomycetota</taxon>
        <taxon>Actinomycetes</taxon>
        <taxon>Mycobacteriales</taxon>
        <taxon>Mycobacteriaceae</taxon>
        <taxon>Mycobacterium</taxon>
    </lineage>
</organism>
<dbReference type="Proteomes" id="UP000192513">
    <property type="component" value="Unassembled WGS sequence"/>
</dbReference>
<dbReference type="EMBL" id="MVIE01000004">
    <property type="protein sequence ID" value="ORB45465.1"/>
    <property type="molecule type" value="Genomic_DNA"/>
</dbReference>
<dbReference type="OrthoDB" id="4713913at2"/>
<dbReference type="InterPro" id="IPR032710">
    <property type="entry name" value="NTF2-like_dom_sf"/>
</dbReference>
<name>A0A1X0IF01_9MYCO</name>
<dbReference type="AlphaFoldDB" id="A0A1X0IF01"/>
<dbReference type="Gene3D" id="3.10.450.50">
    <property type="match status" value="1"/>
</dbReference>
<dbReference type="RefSeq" id="WP_083169437.1">
    <property type="nucleotide sequence ID" value="NZ_AP022619.1"/>
</dbReference>
<evidence type="ECO:0000259" key="1">
    <source>
        <dbReference type="Pfam" id="PF12680"/>
    </source>
</evidence>
<dbReference type="STRING" id="590652.BST39_04435"/>
<reference evidence="2 3" key="1">
    <citation type="submission" date="2017-02" db="EMBL/GenBank/DDBJ databases">
        <title>The new phylogeny of genus Mycobacterium.</title>
        <authorList>
            <person name="Tortoli E."/>
            <person name="Trovato A."/>
            <person name="Cirillo D.M."/>
        </authorList>
    </citation>
    <scope>NUCLEOTIDE SEQUENCE [LARGE SCALE GENOMIC DNA]</scope>
    <source>
        <strain evidence="2 3">DSM 45000</strain>
    </source>
</reference>
<sequence>MFTRDEVEAAFKTYYMTGPVLEDWASWAALFTDDAVYREHFWGRFRGPAEIKVWVEGAMAAVPQIYTPLKWYNIDGERVVFEVENWADNPEPGGAPIGFPSMQVIQYAGDGKWRSEEDWWILPEARKAAERYAAAAAAHDPDHASKMTRQDWGPWVDWARPPAGSHPAPSWFGRDDVLPVLRPRDLTVGVRNQ</sequence>
<keyword evidence="3" id="KW-1185">Reference proteome</keyword>